<evidence type="ECO:0000256" key="8">
    <source>
        <dbReference type="ARBA" id="ARBA00035676"/>
    </source>
</evidence>
<evidence type="ECO:0000256" key="9">
    <source>
        <dbReference type="ARBA" id="ARBA00049529"/>
    </source>
</evidence>
<dbReference type="GO" id="GO:0008153">
    <property type="term" value="P:4-aminobenzoate biosynthetic process"/>
    <property type="evidence" value="ECO:0007669"/>
    <property type="project" value="UniProtKB-UniRule"/>
</dbReference>
<dbReference type="InterPro" id="IPR043132">
    <property type="entry name" value="BCAT-like_C"/>
</dbReference>
<dbReference type="OrthoDB" id="9805628at2"/>
<keyword evidence="12" id="KW-1185">Reference proteome</keyword>
<dbReference type="GO" id="GO:0030170">
    <property type="term" value="F:pyridoxal phosphate binding"/>
    <property type="evidence" value="ECO:0007669"/>
    <property type="project" value="InterPro"/>
</dbReference>
<comment type="subunit">
    <text evidence="3">Homodimer.</text>
</comment>
<dbReference type="PANTHER" id="PTHR42743:SF2">
    <property type="entry name" value="AMINODEOXYCHORISMATE LYASE"/>
    <property type="match status" value="1"/>
</dbReference>
<keyword evidence="4" id="KW-0663">Pyridoxal phosphate</keyword>
<comment type="similarity">
    <text evidence="2">Belongs to the class-IV pyridoxal-phosphate-dependent aminotransferase family.</text>
</comment>
<dbReference type="InterPro" id="IPR036038">
    <property type="entry name" value="Aminotransferase-like"/>
</dbReference>
<dbReference type="Proteomes" id="UP000320359">
    <property type="component" value="Unassembled WGS sequence"/>
</dbReference>
<dbReference type="Gene3D" id="3.20.10.10">
    <property type="entry name" value="D-amino Acid Aminotransferase, subunit A, domain 2"/>
    <property type="match status" value="1"/>
</dbReference>
<dbReference type="InterPro" id="IPR001544">
    <property type="entry name" value="Aminotrans_IV"/>
</dbReference>
<comment type="cofactor">
    <cofactor evidence="1">
        <name>pyridoxal 5'-phosphate</name>
        <dbReference type="ChEBI" id="CHEBI:597326"/>
    </cofactor>
</comment>
<evidence type="ECO:0000256" key="1">
    <source>
        <dbReference type="ARBA" id="ARBA00001933"/>
    </source>
</evidence>
<organism evidence="11 12">
    <name type="scientific">Aliidiomarina halalkaliphila</name>
    <dbReference type="NCBI Taxonomy" id="2593535"/>
    <lineage>
        <taxon>Bacteria</taxon>
        <taxon>Pseudomonadati</taxon>
        <taxon>Pseudomonadota</taxon>
        <taxon>Gammaproteobacteria</taxon>
        <taxon>Alteromonadales</taxon>
        <taxon>Idiomarinaceae</taxon>
        <taxon>Aliidiomarina</taxon>
    </lineage>
</organism>
<dbReference type="SUPFAM" id="SSF56752">
    <property type="entry name" value="D-aminoacid aminotransferase-like PLP-dependent enzymes"/>
    <property type="match status" value="1"/>
</dbReference>
<keyword evidence="5" id="KW-0289">Folate biosynthesis</keyword>
<comment type="pathway">
    <text evidence="7">Cofactor biosynthesis; tetrahydrofolate biosynthesis; 4-aminobenzoate from chorismate: step 2/2.</text>
</comment>
<evidence type="ECO:0000256" key="7">
    <source>
        <dbReference type="ARBA" id="ARBA00035633"/>
    </source>
</evidence>
<dbReference type="Pfam" id="PF01063">
    <property type="entry name" value="Aminotran_4"/>
    <property type="match status" value="1"/>
</dbReference>
<dbReference type="InterPro" id="IPR050571">
    <property type="entry name" value="Class-IV_PLP-Dep_Aminotrnsfr"/>
</dbReference>
<dbReference type="GO" id="GO:0008696">
    <property type="term" value="F:4-amino-4-deoxychorismate lyase activity"/>
    <property type="evidence" value="ECO:0007669"/>
    <property type="project" value="UniProtKB-UniRule"/>
</dbReference>
<dbReference type="InterPro" id="IPR043131">
    <property type="entry name" value="BCAT-like_N"/>
</dbReference>
<reference evidence="11 12" key="1">
    <citation type="submission" date="2019-07" db="EMBL/GenBank/DDBJ databases">
        <authorList>
            <person name="Yang M."/>
            <person name="Zhao D."/>
            <person name="Xiang H."/>
        </authorList>
    </citation>
    <scope>NUCLEOTIDE SEQUENCE [LARGE SCALE GENOMIC DNA]</scope>
    <source>
        <strain evidence="11 12">IM1326</strain>
    </source>
</reference>
<accession>A0A552X436</accession>
<evidence type="ECO:0000256" key="5">
    <source>
        <dbReference type="ARBA" id="ARBA00022909"/>
    </source>
</evidence>
<evidence type="ECO:0000313" key="12">
    <source>
        <dbReference type="Proteomes" id="UP000320359"/>
    </source>
</evidence>
<proteinExistence type="inferred from homology"/>
<comment type="caution">
    <text evidence="11">The sequence shown here is derived from an EMBL/GenBank/DDBJ whole genome shotgun (WGS) entry which is preliminary data.</text>
</comment>
<comment type="catalytic activity">
    <reaction evidence="9">
        <text>4-amino-4-deoxychorismate = 4-aminobenzoate + pyruvate + H(+)</text>
        <dbReference type="Rhea" id="RHEA:16201"/>
        <dbReference type="ChEBI" id="CHEBI:15361"/>
        <dbReference type="ChEBI" id="CHEBI:15378"/>
        <dbReference type="ChEBI" id="CHEBI:17836"/>
        <dbReference type="ChEBI" id="CHEBI:58406"/>
        <dbReference type="EC" id="4.1.3.38"/>
    </reaction>
</comment>
<dbReference type="NCBIfam" id="TIGR03461">
    <property type="entry name" value="pabC_Proteo"/>
    <property type="match status" value="1"/>
</dbReference>
<dbReference type="GO" id="GO:0046656">
    <property type="term" value="P:folic acid biosynthetic process"/>
    <property type="evidence" value="ECO:0007669"/>
    <property type="project" value="UniProtKB-KW"/>
</dbReference>
<evidence type="ECO:0000256" key="6">
    <source>
        <dbReference type="ARBA" id="ARBA00023239"/>
    </source>
</evidence>
<dbReference type="AlphaFoldDB" id="A0A552X436"/>
<evidence type="ECO:0000256" key="3">
    <source>
        <dbReference type="ARBA" id="ARBA00011738"/>
    </source>
</evidence>
<dbReference type="EMBL" id="VJWL01000001">
    <property type="protein sequence ID" value="TRW49797.1"/>
    <property type="molecule type" value="Genomic_DNA"/>
</dbReference>
<dbReference type="PANTHER" id="PTHR42743">
    <property type="entry name" value="AMINO-ACID AMINOTRANSFERASE"/>
    <property type="match status" value="1"/>
</dbReference>
<dbReference type="EC" id="4.1.3.38" evidence="8 10"/>
<keyword evidence="6 11" id="KW-0456">Lyase</keyword>
<dbReference type="Gene3D" id="3.30.470.10">
    <property type="match status" value="1"/>
</dbReference>
<dbReference type="RefSeq" id="WP_143234218.1">
    <property type="nucleotide sequence ID" value="NZ_VJWL01000001.1"/>
</dbReference>
<gene>
    <name evidence="11" type="primary">pabC</name>
    <name evidence="11" type="ORF">FM042_02765</name>
</gene>
<dbReference type="InterPro" id="IPR017824">
    <property type="entry name" value="Aminodeoxychorismate_lyase_IV"/>
</dbReference>
<evidence type="ECO:0000313" key="11">
    <source>
        <dbReference type="EMBL" id="TRW49797.1"/>
    </source>
</evidence>
<evidence type="ECO:0000256" key="4">
    <source>
        <dbReference type="ARBA" id="ARBA00022898"/>
    </source>
</evidence>
<evidence type="ECO:0000256" key="10">
    <source>
        <dbReference type="NCBIfam" id="TIGR03461"/>
    </source>
</evidence>
<sequence>MMPSAYTWRQGQLGSALSLHDRGLNFGDGCFTTIRLDRNQAGYWQCHLWAWHHQRLLDTCERLGFSCPDDLAFGVDQVLKTISTSYDAAHAVLRITVTRGEGGNGYLPDADSQPAVIFRLTSYPQYYQNWQRLGIGMGLAEFQVAIQPAFAGLKTLNRLEQVAIKQELATTAYDDLIVTDREGYLVEASAGNLFWRVDDQWFTPALSHAGVDGVVRQWLIRHNPDVQVVRALPSVLTDCDEMFVCNALMGLVPACSIGERQLPKVRCYSACLTTGKLPKTTE</sequence>
<protein>
    <recommendedName>
        <fullName evidence="8 10">Aminodeoxychorismate lyase</fullName>
        <ecNumber evidence="8 10">4.1.3.38</ecNumber>
    </recommendedName>
</protein>
<evidence type="ECO:0000256" key="2">
    <source>
        <dbReference type="ARBA" id="ARBA00009320"/>
    </source>
</evidence>
<name>A0A552X436_9GAMM</name>
<dbReference type="GO" id="GO:0005829">
    <property type="term" value="C:cytosol"/>
    <property type="evidence" value="ECO:0007669"/>
    <property type="project" value="TreeGrafter"/>
</dbReference>